<name>K0MLP6_BORPB</name>
<dbReference type="RefSeq" id="WP_015042067.1">
    <property type="nucleotide sequence ID" value="NC_018830.1"/>
</dbReference>
<organism evidence="3 4">
    <name type="scientific">Bordetella parapertussis (strain Bpp5)</name>
    <dbReference type="NCBI Taxonomy" id="1208660"/>
    <lineage>
        <taxon>Bacteria</taxon>
        <taxon>Pseudomonadati</taxon>
        <taxon>Pseudomonadota</taxon>
        <taxon>Betaproteobacteria</taxon>
        <taxon>Burkholderiales</taxon>
        <taxon>Alcaligenaceae</taxon>
        <taxon>Bordetella</taxon>
    </lineage>
</organism>
<reference evidence="3 4" key="1">
    <citation type="journal article" date="2012" name="BMC Genomics">
        <title>Comparative genomics of the classical Bordetella subspecies: the evolution and exchange of virulence-associated diversity amongst closely related pathogens.</title>
        <authorList>
            <person name="Park J."/>
            <person name="Zhang Y."/>
            <person name="Buboltz A.M."/>
            <person name="Zhang X."/>
            <person name="Schuster S.C."/>
            <person name="Ahuja U."/>
            <person name="Liu M."/>
            <person name="Miller J.F."/>
            <person name="Sebaihia M."/>
            <person name="Bentley S.D."/>
            <person name="Parkhill J."/>
            <person name="Harvill E.T."/>
        </authorList>
    </citation>
    <scope>NUCLEOTIDE SEQUENCE [LARGE SCALE GENOMIC DNA]</scope>
    <source>
        <strain evidence="3 4">Bpp5</strain>
        <plasmid evidence="4">Plasmid BPP5P1</plasmid>
    </source>
</reference>
<protein>
    <submittedName>
        <fullName evidence="3">Plasmid-related exported protein</fullName>
    </submittedName>
</protein>
<evidence type="ECO:0000256" key="1">
    <source>
        <dbReference type="SAM" id="Coils"/>
    </source>
</evidence>
<feature type="chain" id="PRO_5003834902" evidence="2">
    <location>
        <begin position="23"/>
        <end position="229"/>
    </location>
</feature>
<gene>
    <name evidence="3" type="primary">virB5</name>
    <name evidence="3" type="ordered locus">BN117_p07</name>
</gene>
<dbReference type="PATRIC" id="fig|1208660.3.peg.4805"/>
<dbReference type="NCBIfam" id="TIGR02791">
    <property type="entry name" value="VirB5"/>
    <property type="match status" value="1"/>
</dbReference>
<dbReference type="Pfam" id="PF07996">
    <property type="entry name" value="T4SS"/>
    <property type="match status" value="1"/>
</dbReference>
<dbReference type="EMBL" id="HE965804">
    <property type="protein sequence ID" value="CCJ51898.1"/>
    <property type="molecule type" value="Genomic_DNA"/>
</dbReference>
<accession>K0MLP6</accession>
<evidence type="ECO:0000313" key="4">
    <source>
        <dbReference type="Proteomes" id="UP000008035"/>
    </source>
</evidence>
<dbReference type="InterPro" id="IPR023220">
    <property type="entry name" value="T4SS_VirB5-domain"/>
</dbReference>
<dbReference type="HOGENOM" id="CLU_096790_1_1_4"/>
<evidence type="ECO:0000313" key="3">
    <source>
        <dbReference type="EMBL" id="CCJ51898.1"/>
    </source>
</evidence>
<geneLocation type="plasmid" evidence="3 4">
    <name>BPP5P1</name>
</geneLocation>
<dbReference type="Gene3D" id="1.20.58.430">
    <property type="entry name" value="Type IV secretion system, VirB5-domain"/>
    <property type="match status" value="1"/>
</dbReference>
<feature type="coiled-coil region" evidence="1">
    <location>
        <begin position="145"/>
        <end position="191"/>
    </location>
</feature>
<dbReference type="CDD" id="cd14262">
    <property type="entry name" value="VirB5_like"/>
    <property type="match status" value="1"/>
</dbReference>
<dbReference type="Proteomes" id="UP000008035">
    <property type="component" value="Plasmid BPP5P1"/>
</dbReference>
<keyword evidence="2" id="KW-0732">Signal</keyword>
<dbReference type="SUPFAM" id="SSF101082">
    <property type="entry name" value="Typo IV secretion system protein TraC"/>
    <property type="match status" value="1"/>
</dbReference>
<feature type="coiled-coil region" evidence="1">
    <location>
        <begin position="33"/>
        <end position="60"/>
    </location>
</feature>
<dbReference type="AlphaFoldDB" id="K0MLP6"/>
<dbReference type="KEGG" id="bpar:BN117_p07"/>
<evidence type="ECO:0000256" key="2">
    <source>
        <dbReference type="SAM" id="SignalP"/>
    </source>
</evidence>
<proteinExistence type="predicted"/>
<keyword evidence="1" id="KW-0175">Coiled coil</keyword>
<sequence length="229" mass="24971">MKKLVLTAAVAAILGGAGPAMAQGIPVFDGTRAADFIQQFTRMKEQLDTAKDQLAEAQRMYESMTGGRGLGDVLRNAQLREFLPEDLQTVYDSANGGGYAGISGSLKDILRDEELSGSVEEMERRIQARSLNAAATDKAVGLRAYEGAQQRLAQIEGLMDEISRTQDQKAIEELQARIAGEQAAIQNETTKLQMIAQLRSAEQALIAEQQRELSMKILSSQNQGMPRIK</sequence>
<feature type="signal peptide" evidence="2">
    <location>
        <begin position="1"/>
        <end position="22"/>
    </location>
</feature>
<dbReference type="InterPro" id="IPR014158">
    <property type="entry name" value="T4SS_VirB5"/>
</dbReference>
<keyword evidence="3" id="KW-0614">Plasmid</keyword>